<proteinExistence type="predicted"/>
<keyword evidence="2" id="KW-1185">Reference proteome</keyword>
<dbReference type="EMBL" id="BAABHD010000071">
    <property type="protein sequence ID" value="GAA4462804.1"/>
    <property type="molecule type" value="Genomic_DNA"/>
</dbReference>
<name>A0ABP8N7S3_9BACT</name>
<dbReference type="PANTHER" id="PTHR40037:SF1">
    <property type="entry name" value="PHOSPHOESTERASE SAOUHSC_00951-RELATED"/>
    <property type="match status" value="1"/>
</dbReference>
<organism evidence="1 2">
    <name type="scientific">Nibrella saemangeumensis</name>
    <dbReference type="NCBI Taxonomy" id="1084526"/>
    <lineage>
        <taxon>Bacteria</taxon>
        <taxon>Pseudomonadati</taxon>
        <taxon>Bacteroidota</taxon>
        <taxon>Cytophagia</taxon>
        <taxon>Cytophagales</taxon>
        <taxon>Spirosomataceae</taxon>
        <taxon>Nibrella</taxon>
    </lineage>
</organism>
<sequence>MESHREGLISQTPQLFFVAILPDEQIQQEVTAFKLAAAEQFGSRHALKSPPHITLIPPFKWSADEMPVIQESLTAAASQLAPFPIHLQNFDHFGQRVIFVDVKTDESLVNCYQLTANVFHQHLGITPDTRPFHAHMTVAFKDLQRKVFRDAWAYFSQQPYDRTFTAHALTLLKHTGQKWEVLETGLMNNER</sequence>
<protein>
    <submittedName>
        <fullName evidence="1">2'-5' RNA ligase family protein</fullName>
    </submittedName>
</protein>
<evidence type="ECO:0000313" key="2">
    <source>
        <dbReference type="Proteomes" id="UP001501175"/>
    </source>
</evidence>
<dbReference type="Proteomes" id="UP001501175">
    <property type="component" value="Unassembled WGS sequence"/>
</dbReference>
<dbReference type="SUPFAM" id="SSF55144">
    <property type="entry name" value="LigT-like"/>
    <property type="match status" value="1"/>
</dbReference>
<comment type="caution">
    <text evidence="1">The sequence shown here is derived from an EMBL/GenBank/DDBJ whole genome shotgun (WGS) entry which is preliminary data.</text>
</comment>
<dbReference type="InterPro" id="IPR009097">
    <property type="entry name" value="Cyclic_Pdiesterase"/>
</dbReference>
<accession>A0ABP8N7S3</accession>
<dbReference type="RefSeq" id="WP_345246324.1">
    <property type="nucleotide sequence ID" value="NZ_BAABHD010000071.1"/>
</dbReference>
<evidence type="ECO:0000313" key="1">
    <source>
        <dbReference type="EMBL" id="GAA4462804.1"/>
    </source>
</evidence>
<gene>
    <name evidence="1" type="ORF">GCM10023189_39970</name>
</gene>
<dbReference type="GO" id="GO:0016874">
    <property type="term" value="F:ligase activity"/>
    <property type="evidence" value="ECO:0007669"/>
    <property type="project" value="UniProtKB-KW"/>
</dbReference>
<keyword evidence="1" id="KW-0436">Ligase</keyword>
<dbReference type="InterPro" id="IPR050580">
    <property type="entry name" value="2H_phosphoesterase_YjcG-like"/>
</dbReference>
<dbReference type="Gene3D" id="3.90.1140.10">
    <property type="entry name" value="Cyclic phosphodiesterase"/>
    <property type="match status" value="1"/>
</dbReference>
<dbReference type="PANTHER" id="PTHR40037">
    <property type="entry name" value="PHOSPHOESTERASE YJCG-RELATED"/>
    <property type="match status" value="1"/>
</dbReference>
<dbReference type="Pfam" id="PF13563">
    <property type="entry name" value="2_5_RNA_ligase2"/>
    <property type="match status" value="1"/>
</dbReference>
<reference evidence="2" key="1">
    <citation type="journal article" date="2019" name="Int. J. Syst. Evol. Microbiol.">
        <title>The Global Catalogue of Microorganisms (GCM) 10K type strain sequencing project: providing services to taxonomists for standard genome sequencing and annotation.</title>
        <authorList>
            <consortium name="The Broad Institute Genomics Platform"/>
            <consortium name="The Broad Institute Genome Sequencing Center for Infectious Disease"/>
            <person name="Wu L."/>
            <person name="Ma J."/>
        </authorList>
    </citation>
    <scope>NUCLEOTIDE SEQUENCE [LARGE SCALE GENOMIC DNA]</scope>
    <source>
        <strain evidence="2">JCM 17927</strain>
    </source>
</reference>